<evidence type="ECO:0000313" key="9">
    <source>
        <dbReference type="Proteomes" id="UP000663852"/>
    </source>
</evidence>
<dbReference type="OrthoDB" id="9049620at2759"/>
<organism evidence="6 9">
    <name type="scientific">Adineta ricciae</name>
    <name type="common">Rotifer</name>
    <dbReference type="NCBI Taxonomy" id="249248"/>
    <lineage>
        <taxon>Eukaryota</taxon>
        <taxon>Metazoa</taxon>
        <taxon>Spiralia</taxon>
        <taxon>Gnathifera</taxon>
        <taxon>Rotifera</taxon>
        <taxon>Eurotatoria</taxon>
        <taxon>Bdelloidea</taxon>
        <taxon>Adinetida</taxon>
        <taxon>Adinetidae</taxon>
        <taxon>Adineta</taxon>
    </lineage>
</organism>
<proteinExistence type="predicted"/>
<feature type="compositionally biased region" description="Basic and acidic residues" evidence="4">
    <location>
        <begin position="210"/>
        <end position="223"/>
    </location>
</feature>
<evidence type="ECO:0000256" key="3">
    <source>
        <dbReference type="PROSITE-ProRule" id="PRU00175"/>
    </source>
</evidence>
<reference evidence="6" key="1">
    <citation type="submission" date="2021-02" db="EMBL/GenBank/DDBJ databases">
        <authorList>
            <person name="Nowell W R."/>
        </authorList>
    </citation>
    <scope>NUCLEOTIDE SEQUENCE</scope>
</reference>
<dbReference type="Gene3D" id="3.30.40.10">
    <property type="entry name" value="Zinc/RING finger domain, C3HC4 (zinc finger)"/>
    <property type="match status" value="2"/>
</dbReference>
<keyword evidence="2" id="KW-0862">Zinc</keyword>
<keyword evidence="1 3" id="KW-0479">Metal-binding</keyword>
<evidence type="ECO:0000313" key="8">
    <source>
        <dbReference type="Proteomes" id="UP000663828"/>
    </source>
</evidence>
<dbReference type="PANTHER" id="PTHR10131:SF94">
    <property type="entry name" value="TNF RECEPTOR-ASSOCIATED FACTOR 4"/>
    <property type="match status" value="1"/>
</dbReference>
<dbReference type="EMBL" id="CAJNOR010007981">
    <property type="protein sequence ID" value="CAF1626612.1"/>
    <property type="molecule type" value="Genomic_DNA"/>
</dbReference>
<name>A0A815VNY9_ADIRI</name>
<evidence type="ECO:0000259" key="5">
    <source>
        <dbReference type="PROSITE" id="PS50089"/>
    </source>
</evidence>
<dbReference type="Proteomes" id="UP000663852">
    <property type="component" value="Unassembled WGS sequence"/>
</dbReference>
<dbReference type="GO" id="GO:0008270">
    <property type="term" value="F:zinc ion binding"/>
    <property type="evidence" value="ECO:0007669"/>
    <property type="project" value="UniProtKB-KW"/>
</dbReference>
<comment type="caution">
    <text evidence="6">The sequence shown here is derived from an EMBL/GenBank/DDBJ whole genome shotgun (WGS) entry which is preliminary data.</text>
</comment>
<keyword evidence="8" id="KW-1185">Reference proteome</keyword>
<evidence type="ECO:0000313" key="6">
    <source>
        <dbReference type="EMBL" id="CAF1530678.1"/>
    </source>
</evidence>
<dbReference type="PROSITE" id="PS50089">
    <property type="entry name" value="ZF_RING_2"/>
    <property type="match status" value="1"/>
</dbReference>
<dbReference type="InterPro" id="IPR001841">
    <property type="entry name" value="Znf_RING"/>
</dbReference>
<dbReference type="EMBL" id="CAJNOJ010000876">
    <property type="protein sequence ID" value="CAF1530678.1"/>
    <property type="molecule type" value="Genomic_DNA"/>
</dbReference>
<dbReference type="PANTHER" id="PTHR10131">
    <property type="entry name" value="TNF RECEPTOR ASSOCIATED FACTOR"/>
    <property type="match status" value="1"/>
</dbReference>
<protein>
    <recommendedName>
        <fullName evidence="5">RING-type domain-containing protein</fullName>
    </recommendedName>
</protein>
<evidence type="ECO:0000313" key="7">
    <source>
        <dbReference type="EMBL" id="CAF1626612.1"/>
    </source>
</evidence>
<evidence type="ECO:0000256" key="1">
    <source>
        <dbReference type="ARBA" id="ARBA00022771"/>
    </source>
</evidence>
<sequence length="411" mass="47570">MAAKTKIVRTESLSTDRVDGCVDDDIITCPICMNIIWKPVTCQVCENSFCLKCIRLWLLEKPNVCPFRCQFQERKPSPILMKLLSRLKLTCQYKPNGCMLLIPYESLEKHELSECLFRLTQCSECSKEMFYNELENHQNNDCSPKELTCLKCNSVYYRKDGHETIDCLKKQKEKIHEIAHSYDIKDSAQKSRFCQKIVELYKRQEANRDYAQRNQSHGEEHDWTPSAPVYTPSSPAHPQATSPNVVDPISTPLRLSSVNFSLIHQKHKDGAHIPNGYAGFNWENIYYMFEQHVRENIQLRGFLNAYNDSRCCVAYNGRGHAILIYLPNASNTFGIHSFEAMSAYHDEFQLKVSGYRSKALLAVKNVILKRDELNLFEINWDHIDRLVLTPERILGTNKPETFILANLNFVL</sequence>
<feature type="region of interest" description="Disordered" evidence="4">
    <location>
        <begin position="210"/>
        <end position="246"/>
    </location>
</feature>
<evidence type="ECO:0000256" key="2">
    <source>
        <dbReference type="ARBA" id="ARBA00022833"/>
    </source>
</evidence>
<gene>
    <name evidence="6" type="ORF">EDS130_LOCUS44548</name>
    <name evidence="7" type="ORF">XAT740_LOCUS50994</name>
</gene>
<feature type="compositionally biased region" description="Polar residues" evidence="4">
    <location>
        <begin position="231"/>
        <end position="244"/>
    </location>
</feature>
<feature type="domain" description="RING-type" evidence="5">
    <location>
        <begin position="29"/>
        <end position="66"/>
    </location>
</feature>
<dbReference type="SUPFAM" id="SSF57850">
    <property type="entry name" value="RING/U-box"/>
    <property type="match status" value="1"/>
</dbReference>
<dbReference type="InterPro" id="IPR013083">
    <property type="entry name" value="Znf_RING/FYVE/PHD"/>
</dbReference>
<accession>A0A815VNY9</accession>
<evidence type="ECO:0000256" key="4">
    <source>
        <dbReference type="SAM" id="MobiDB-lite"/>
    </source>
</evidence>
<keyword evidence="1 3" id="KW-0863">Zinc-finger</keyword>
<dbReference type="SUPFAM" id="SSF49599">
    <property type="entry name" value="TRAF domain-like"/>
    <property type="match status" value="1"/>
</dbReference>
<dbReference type="AlphaFoldDB" id="A0A815VNY9"/>
<dbReference type="Proteomes" id="UP000663828">
    <property type="component" value="Unassembled WGS sequence"/>
</dbReference>